<evidence type="ECO:0000313" key="4">
    <source>
        <dbReference type="Proteomes" id="UP001430374"/>
    </source>
</evidence>
<protein>
    <submittedName>
        <fullName evidence="3">IS3 family transposase</fullName>
    </submittedName>
</protein>
<name>A0ABS9C7T9_9FLAO</name>
<accession>A0ABS9C7T9</accession>
<evidence type="ECO:0000259" key="2">
    <source>
        <dbReference type="Pfam" id="PF13276"/>
    </source>
</evidence>
<keyword evidence="4" id="KW-1185">Reference proteome</keyword>
<dbReference type="EMBL" id="JACSGT010000001">
    <property type="protein sequence ID" value="MCF2220040.1"/>
    <property type="molecule type" value="Genomic_DNA"/>
</dbReference>
<dbReference type="Pfam" id="PF13276">
    <property type="entry name" value="HTH_21"/>
    <property type="match status" value="1"/>
</dbReference>
<organism evidence="3 4">
    <name type="scientific">Chryseobacterium indicum</name>
    <dbReference type="NCBI Taxonomy" id="2766954"/>
    <lineage>
        <taxon>Bacteria</taxon>
        <taxon>Pseudomonadati</taxon>
        <taxon>Bacteroidota</taxon>
        <taxon>Flavobacteriia</taxon>
        <taxon>Flavobacteriales</taxon>
        <taxon>Weeksellaceae</taxon>
        <taxon>Chryseobacterium group</taxon>
        <taxon>Chryseobacterium</taxon>
    </lineage>
</organism>
<dbReference type="InterPro" id="IPR025948">
    <property type="entry name" value="HTH-like_dom"/>
</dbReference>
<comment type="caution">
    <text evidence="3">The sequence shown here is derived from an EMBL/GenBank/DDBJ whole genome shotgun (WGS) entry which is preliminary data.</text>
</comment>
<keyword evidence="1" id="KW-1133">Transmembrane helix</keyword>
<dbReference type="PANTHER" id="PTHR47515">
    <property type="entry name" value="LOW CALCIUM RESPONSE LOCUS PROTEIN T"/>
    <property type="match status" value="1"/>
</dbReference>
<proteinExistence type="predicted"/>
<dbReference type="Proteomes" id="UP001430374">
    <property type="component" value="Unassembled WGS sequence"/>
</dbReference>
<reference evidence="3" key="1">
    <citation type="submission" date="2021-08" db="EMBL/GenBank/DDBJ databases">
        <title>Complete genome sequence of Chryseobacterium sp strain PS-8.</title>
        <authorList>
            <person name="Das S.K."/>
        </authorList>
    </citation>
    <scope>NUCLEOTIDE SEQUENCE</scope>
    <source>
        <strain evidence="3">PS-8</strain>
    </source>
</reference>
<evidence type="ECO:0000313" key="3">
    <source>
        <dbReference type="EMBL" id="MCF2220040.1"/>
    </source>
</evidence>
<feature type="transmembrane region" description="Helical" evidence="1">
    <location>
        <begin position="109"/>
        <end position="131"/>
    </location>
</feature>
<dbReference type="RefSeq" id="WP_235131541.1">
    <property type="nucleotide sequence ID" value="NZ_JACSGT010000001.1"/>
</dbReference>
<evidence type="ECO:0000256" key="1">
    <source>
        <dbReference type="SAM" id="Phobius"/>
    </source>
</evidence>
<keyword evidence="1" id="KW-0472">Membrane</keyword>
<sequence length="160" mass="19105">MKPAKKREVVAYLVSEYPMNIRQACKSLDLERSSYYYHPKRKDDTKVIDCLNQLSEKHPSYGFKKLFHSLRNQGFGWNHKKVYRVYKKLGLNLLRKRRRRLASRDVKIWKFRVITMKFGVWILLVMCYSIREDSEPLILLMIRTGKPFGLRSDFPLGLCT</sequence>
<feature type="domain" description="HTH-like" evidence="2">
    <location>
        <begin position="44"/>
        <end position="99"/>
    </location>
</feature>
<gene>
    <name evidence="3" type="ORF">H9Q08_12095</name>
</gene>
<keyword evidence="1" id="KW-0812">Transmembrane</keyword>
<dbReference type="PANTHER" id="PTHR47515:SF2">
    <property type="entry name" value="INTEGRASE CORE DOMAIN PROTEIN"/>
    <property type="match status" value="1"/>
</dbReference>